<dbReference type="PANTHER" id="PTHR10361:SF28">
    <property type="entry name" value="P3 PROTEIN-RELATED"/>
    <property type="match status" value="1"/>
</dbReference>
<dbReference type="InterPro" id="IPR002657">
    <property type="entry name" value="BilAc:Na_symport/Acr3"/>
</dbReference>
<keyword evidence="4" id="KW-0769">Symport</keyword>
<dbReference type="WBParaSite" id="PSU_v2.g11188.t1">
    <property type="protein sequence ID" value="PSU_v2.g11188.t1"/>
    <property type="gene ID" value="PSU_v2.g11188"/>
</dbReference>
<reference evidence="9" key="1">
    <citation type="submission" date="2022-11" db="UniProtKB">
        <authorList>
            <consortium name="WormBaseParasite"/>
        </authorList>
    </citation>
    <scope>IDENTIFICATION</scope>
</reference>
<keyword evidence="6 7" id="KW-0472">Membrane</keyword>
<feature type="transmembrane region" description="Helical" evidence="7">
    <location>
        <begin position="193"/>
        <end position="214"/>
    </location>
</feature>
<feature type="transmembrane region" description="Helical" evidence="7">
    <location>
        <begin position="337"/>
        <end position="359"/>
    </location>
</feature>
<dbReference type="PANTHER" id="PTHR10361">
    <property type="entry name" value="SODIUM-BILE ACID COTRANSPORTER"/>
    <property type="match status" value="1"/>
</dbReference>
<evidence type="ECO:0000256" key="3">
    <source>
        <dbReference type="ARBA" id="ARBA00022692"/>
    </source>
</evidence>
<dbReference type="InterPro" id="IPR038770">
    <property type="entry name" value="Na+/solute_symporter_sf"/>
</dbReference>
<evidence type="ECO:0000256" key="6">
    <source>
        <dbReference type="ARBA" id="ARBA00023136"/>
    </source>
</evidence>
<keyword evidence="5 7" id="KW-1133">Transmembrane helix</keyword>
<evidence type="ECO:0000256" key="1">
    <source>
        <dbReference type="ARBA" id="ARBA00004141"/>
    </source>
</evidence>
<dbReference type="AlphaFoldDB" id="A0A914XTA3"/>
<evidence type="ECO:0000256" key="7">
    <source>
        <dbReference type="SAM" id="Phobius"/>
    </source>
</evidence>
<dbReference type="GO" id="GO:0016020">
    <property type="term" value="C:membrane"/>
    <property type="evidence" value="ECO:0007669"/>
    <property type="project" value="UniProtKB-SubCell"/>
</dbReference>
<proteinExistence type="inferred from homology"/>
<keyword evidence="3 7" id="KW-0812">Transmembrane</keyword>
<comment type="subcellular location">
    <subcellularLocation>
        <location evidence="1">Membrane</location>
        <topology evidence="1">Multi-pass membrane protein</topology>
    </subcellularLocation>
</comment>
<dbReference type="Gene3D" id="1.20.1530.20">
    <property type="match status" value="1"/>
</dbReference>
<sequence>MVTWLCRKRRSRTYLISKNKCPILWLLSFIAQFYVSTGNTVHDIAKIQFSPSYIHNLLEGQNASVNVKVKFDEDEFVNSIYFNKSLKISVKTLHDEIATSDIAIIGIDPSDLKGVNGRLEYSFDTNIVSHFMGKTALQVRLISVDGNNNATSRKDVIEFMELTTVETQDFGSELKPIVGVSRMDLWVIREKDYTIWEAIFVAILILLIIVANFLMGCELKVTNVWGTIKSPIPPLIGCFSQFICMPLLAYIIAVTVLLPLGLNSFALGLFVTGCSPSGGASNFWTLLLEGNVNLSITMTFLSTIASIALIPFWMNILGHRFLQGIHYIKIVVPYKNIFTALGILVIPLLFGVIVAKVFPKFSQSLRSILRPFIIFILLFIIIFGTVLNFHLIHVMTWSAIIAGAILPCSGFIVGCLISLILGQKYENIVAISVETGVQNTGIAIMLLKFSFASPDADISALMPVIVACFTLFPLLIVLGIRFVYKKLKPLNDSTDSQDGNFSFRLIPGTYY</sequence>
<evidence type="ECO:0000256" key="2">
    <source>
        <dbReference type="ARBA" id="ARBA00006528"/>
    </source>
</evidence>
<comment type="similarity">
    <text evidence="2">Belongs to the bile acid:sodium symporter (BASS) (TC 2.A.28) family.</text>
</comment>
<feature type="transmembrane region" description="Helical" evidence="7">
    <location>
        <begin position="371"/>
        <end position="391"/>
    </location>
</feature>
<dbReference type="InterPro" id="IPR004710">
    <property type="entry name" value="Bilac:Na_transpt"/>
</dbReference>
<evidence type="ECO:0000256" key="4">
    <source>
        <dbReference type="ARBA" id="ARBA00022847"/>
    </source>
</evidence>
<evidence type="ECO:0000256" key="5">
    <source>
        <dbReference type="ARBA" id="ARBA00022989"/>
    </source>
</evidence>
<feature type="transmembrane region" description="Helical" evidence="7">
    <location>
        <begin position="294"/>
        <end position="317"/>
    </location>
</feature>
<accession>A0A914XTA3</accession>
<feature type="transmembrane region" description="Helical" evidence="7">
    <location>
        <begin position="461"/>
        <end position="484"/>
    </location>
</feature>
<evidence type="ECO:0000313" key="8">
    <source>
        <dbReference type="Proteomes" id="UP000887577"/>
    </source>
</evidence>
<dbReference type="Proteomes" id="UP000887577">
    <property type="component" value="Unplaced"/>
</dbReference>
<evidence type="ECO:0000313" key="9">
    <source>
        <dbReference type="WBParaSite" id="PSU_v2.g11188.t1"/>
    </source>
</evidence>
<keyword evidence="4" id="KW-0813">Transport</keyword>
<feature type="transmembrane region" description="Helical" evidence="7">
    <location>
        <begin position="428"/>
        <end position="449"/>
    </location>
</feature>
<organism evidence="8 9">
    <name type="scientific">Panagrolaimus superbus</name>
    <dbReference type="NCBI Taxonomy" id="310955"/>
    <lineage>
        <taxon>Eukaryota</taxon>
        <taxon>Metazoa</taxon>
        <taxon>Ecdysozoa</taxon>
        <taxon>Nematoda</taxon>
        <taxon>Chromadorea</taxon>
        <taxon>Rhabditida</taxon>
        <taxon>Tylenchina</taxon>
        <taxon>Panagrolaimomorpha</taxon>
        <taxon>Panagrolaimoidea</taxon>
        <taxon>Panagrolaimidae</taxon>
        <taxon>Panagrolaimus</taxon>
    </lineage>
</organism>
<keyword evidence="8" id="KW-1185">Reference proteome</keyword>
<feature type="transmembrane region" description="Helical" evidence="7">
    <location>
        <begin position="397"/>
        <end position="421"/>
    </location>
</feature>
<dbReference type="GO" id="GO:0015293">
    <property type="term" value="F:symporter activity"/>
    <property type="evidence" value="ECO:0007669"/>
    <property type="project" value="UniProtKB-KW"/>
</dbReference>
<name>A0A914XTA3_9BILA</name>
<protein>
    <submittedName>
        <fullName evidence="9">Uncharacterized protein</fullName>
    </submittedName>
</protein>
<dbReference type="Pfam" id="PF01758">
    <property type="entry name" value="SBF"/>
    <property type="match status" value="1"/>
</dbReference>